<evidence type="ECO:0000313" key="3">
    <source>
        <dbReference type="Proteomes" id="UP000006589"/>
    </source>
</evidence>
<proteinExistence type="predicted"/>
<keyword evidence="2" id="KW-0614">Plasmid</keyword>
<protein>
    <submittedName>
        <fullName evidence="2">Cobyrinic acid ac-diamide synthase</fullName>
    </submittedName>
</protein>
<dbReference type="EMBL" id="CP001006">
    <property type="protein sequence ID" value="ACB28372.1"/>
    <property type="molecule type" value="Genomic_DNA"/>
</dbReference>
<feature type="domain" description="CobQ/CobB/MinD/ParA nucleotide binding" evidence="1">
    <location>
        <begin position="4"/>
        <end position="182"/>
    </location>
</feature>
<dbReference type="PATRIC" id="fig|426355.14.peg.6451"/>
<accession>B1MA47</accession>
<sequence length="222" mass="23727">MIIGVLNQKGGVGKTTIATNLAAVVAKAGNRVLLVDADPQGSSMAWSSAREADPLFPVISMAKPTLHKDLPELAADYDVVIIDGAPRVNDLGRAAILASDVVLIPVQPSPYDVWASADTVQLIREAQQFKENIKAAFVINRKIVNTAIGRDVANALEQFDFPVLPNALCQRVIYAESAAQGKAVIETDPKSEAAIEMAQLAAELVQTKTKTKTKTKKERKAA</sequence>
<geneLocation type="plasmid" evidence="2 3">
    <name>pMRAD05</name>
</geneLocation>
<dbReference type="RefSeq" id="WP_012340183.1">
    <property type="nucleotide sequence ID" value="NC_010518.1"/>
</dbReference>
<reference evidence="2 3" key="1">
    <citation type="submission" date="2008-03" db="EMBL/GenBank/DDBJ databases">
        <title>Complete sequence of plasmid5 of Methylobacterium radiotolerans JCM 2831.</title>
        <authorList>
            <consortium name="US DOE Joint Genome Institute"/>
            <person name="Copeland A."/>
            <person name="Lucas S."/>
            <person name="Lapidus A."/>
            <person name="Glavina del Rio T."/>
            <person name="Dalin E."/>
            <person name="Tice H."/>
            <person name="Bruce D."/>
            <person name="Goodwin L."/>
            <person name="Pitluck S."/>
            <person name="Kiss H."/>
            <person name="Brettin T."/>
            <person name="Detter J.C."/>
            <person name="Han C."/>
            <person name="Kuske C.R."/>
            <person name="Schmutz J."/>
            <person name="Larimer F."/>
            <person name="Land M."/>
            <person name="Hauser L."/>
            <person name="Kyrpides N."/>
            <person name="Mikhailova N."/>
            <person name="Marx C.J."/>
            <person name="Richardson P."/>
        </authorList>
    </citation>
    <scope>NUCLEOTIDE SEQUENCE [LARGE SCALE GENOMIC DNA]</scope>
    <source>
        <strain evidence="3">ATCC 27329 / DSM 1819 / JCM 2831 / NBRC 15690 / NCIMB 10815 / 0-1</strain>
        <plasmid evidence="3">Plasmid pMRAD05</plasmid>
    </source>
</reference>
<dbReference type="KEGG" id="mrd:Mrad2831_6457"/>
<evidence type="ECO:0000259" key="1">
    <source>
        <dbReference type="Pfam" id="PF01656"/>
    </source>
</evidence>
<organism evidence="2 3">
    <name type="scientific">Methylobacterium radiotolerans (strain ATCC 27329 / DSM 1819 / JCM 2831 / NBRC 15690 / NCIMB 10815 / 0-1)</name>
    <dbReference type="NCBI Taxonomy" id="426355"/>
    <lineage>
        <taxon>Bacteria</taxon>
        <taxon>Pseudomonadati</taxon>
        <taxon>Pseudomonadota</taxon>
        <taxon>Alphaproteobacteria</taxon>
        <taxon>Hyphomicrobiales</taxon>
        <taxon>Methylobacteriaceae</taxon>
        <taxon>Methylobacterium</taxon>
    </lineage>
</organism>
<dbReference type="Gene3D" id="3.40.50.300">
    <property type="entry name" value="P-loop containing nucleotide triphosphate hydrolases"/>
    <property type="match status" value="1"/>
</dbReference>
<dbReference type="HOGENOM" id="CLU_037612_5_3_5"/>
<gene>
    <name evidence="2" type="ordered locus">Mrad2831_6457</name>
</gene>
<evidence type="ECO:0000313" key="2">
    <source>
        <dbReference type="EMBL" id="ACB28372.1"/>
    </source>
</evidence>
<dbReference type="InterPro" id="IPR048089">
    <property type="entry name" value="McdA"/>
</dbReference>
<dbReference type="Pfam" id="PF01656">
    <property type="entry name" value="CbiA"/>
    <property type="match status" value="1"/>
</dbReference>
<dbReference type="PIRSF" id="PIRSF009320">
    <property type="entry name" value="Nuc_binding_HP_1000"/>
    <property type="match status" value="1"/>
</dbReference>
<dbReference type="GeneID" id="6142573"/>
<dbReference type="PANTHER" id="PTHR13696:SF96">
    <property type="entry name" value="COBQ_COBB_MIND_PARA NUCLEOTIDE BINDING DOMAIN-CONTAINING PROTEIN"/>
    <property type="match status" value="1"/>
</dbReference>
<dbReference type="CDD" id="cd02042">
    <property type="entry name" value="ParAB_family"/>
    <property type="match status" value="1"/>
</dbReference>
<dbReference type="InterPro" id="IPR002586">
    <property type="entry name" value="CobQ/CobB/MinD/ParA_Nub-bd_dom"/>
</dbReference>
<dbReference type="OrthoDB" id="9804460at2"/>
<dbReference type="InterPro" id="IPR050678">
    <property type="entry name" value="DNA_Partitioning_ATPase"/>
</dbReference>
<dbReference type="Proteomes" id="UP000006589">
    <property type="component" value="Plasmid pMRAD05"/>
</dbReference>
<dbReference type="NCBIfam" id="NF041546">
    <property type="entry name" value="ParA_partition"/>
    <property type="match status" value="1"/>
</dbReference>
<dbReference type="SUPFAM" id="SSF52540">
    <property type="entry name" value="P-loop containing nucleoside triphosphate hydrolases"/>
    <property type="match status" value="1"/>
</dbReference>
<dbReference type="InterPro" id="IPR027417">
    <property type="entry name" value="P-loop_NTPase"/>
</dbReference>
<dbReference type="PANTHER" id="PTHR13696">
    <property type="entry name" value="P-LOOP CONTAINING NUCLEOSIDE TRIPHOSPHATE HYDROLASE"/>
    <property type="match status" value="1"/>
</dbReference>
<dbReference type="AlphaFoldDB" id="B1MA47"/>
<name>B1MA47_METRJ</name>